<evidence type="ECO:0000313" key="3">
    <source>
        <dbReference type="Ensembl" id="ENSSOCP00000021391.1"/>
    </source>
</evidence>
<comment type="similarity">
    <text evidence="1">Belongs to the class I-like SAM-binding methyltransferase superfamily. RsmB/NOP family.</text>
</comment>
<feature type="domain" description="SAM-dependent MTase RsmB/NOP-type" evidence="2">
    <location>
        <begin position="1"/>
        <end position="50"/>
    </location>
</feature>
<reference evidence="3" key="1">
    <citation type="submission" date="2025-08" db="UniProtKB">
        <authorList>
            <consortium name="Ensembl"/>
        </authorList>
    </citation>
    <scope>IDENTIFICATION</scope>
</reference>
<dbReference type="AlphaFoldDB" id="A0A8D0FWP0"/>
<keyword evidence="1" id="KW-0949">S-adenosyl-L-methionine</keyword>
<protein>
    <recommendedName>
        <fullName evidence="2">SAM-dependent MTase RsmB/NOP-type domain-containing protein</fullName>
    </recommendedName>
</protein>
<keyword evidence="1" id="KW-0808">Transferase</keyword>
<accession>A0A8D0FWP0</accession>
<proteinExistence type="inferred from homology"/>
<name>A0A8D0FWP0_STROC</name>
<dbReference type="GO" id="GO:0032259">
    <property type="term" value="P:methylation"/>
    <property type="evidence" value="ECO:0007669"/>
    <property type="project" value="UniProtKB-KW"/>
</dbReference>
<dbReference type="Proteomes" id="UP000694551">
    <property type="component" value="Unplaced"/>
</dbReference>
<keyword evidence="4" id="KW-1185">Reference proteome</keyword>
<evidence type="ECO:0000256" key="1">
    <source>
        <dbReference type="PROSITE-ProRule" id="PRU01023"/>
    </source>
</evidence>
<evidence type="ECO:0000259" key="2">
    <source>
        <dbReference type="PROSITE" id="PS51686"/>
    </source>
</evidence>
<keyword evidence="1" id="KW-0694">RNA-binding</keyword>
<organism evidence="3 4">
    <name type="scientific">Strix occidentalis caurina</name>
    <name type="common">northern spotted owl</name>
    <dbReference type="NCBI Taxonomy" id="311401"/>
    <lineage>
        <taxon>Eukaryota</taxon>
        <taxon>Metazoa</taxon>
        <taxon>Chordata</taxon>
        <taxon>Craniata</taxon>
        <taxon>Vertebrata</taxon>
        <taxon>Euteleostomi</taxon>
        <taxon>Archelosauria</taxon>
        <taxon>Archosauria</taxon>
        <taxon>Dinosauria</taxon>
        <taxon>Saurischia</taxon>
        <taxon>Theropoda</taxon>
        <taxon>Coelurosauria</taxon>
        <taxon>Aves</taxon>
        <taxon>Neognathae</taxon>
        <taxon>Neoaves</taxon>
        <taxon>Telluraves</taxon>
        <taxon>Strigiformes</taxon>
        <taxon>Strigidae</taxon>
        <taxon>Strix</taxon>
    </lineage>
</organism>
<sequence>LNTFLTWKGNIHLLHEDFTEIGPTDPRIQEAKVILLLPQCSGLGVGVSVS</sequence>
<dbReference type="Ensembl" id="ENSSOCT00000021924.1">
    <property type="protein sequence ID" value="ENSSOCP00000021391.1"/>
    <property type="gene ID" value="ENSSOCG00000015962.1"/>
</dbReference>
<comment type="caution">
    <text evidence="1">Lacks conserved residue(s) required for the propagation of feature annotation.</text>
</comment>
<dbReference type="InterPro" id="IPR001678">
    <property type="entry name" value="MeTrfase_RsmB-F_NOP2_dom"/>
</dbReference>
<dbReference type="PROSITE" id="PS51686">
    <property type="entry name" value="SAM_MT_RSMB_NOP"/>
    <property type="match status" value="1"/>
</dbReference>
<evidence type="ECO:0000313" key="4">
    <source>
        <dbReference type="Proteomes" id="UP000694551"/>
    </source>
</evidence>
<dbReference type="GO" id="GO:0003723">
    <property type="term" value="F:RNA binding"/>
    <property type="evidence" value="ECO:0007669"/>
    <property type="project" value="UniProtKB-UniRule"/>
</dbReference>
<keyword evidence="1" id="KW-0489">Methyltransferase</keyword>
<feature type="binding site" evidence="1">
    <location>
        <position position="17"/>
    </location>
    <ligand>
        <name>S-adenosyl-L-methionine</name>
        <dbReference type="ChEBI" id="CHEBI:59789"/>
    </ligand>
</feature>
<reference evidence="3" key="2">
    <citation type="submission" date="2025-09" db="UniProtKB">
        <authorList>
            <consortium name="Ensembl"/>
        </authorList>
    </citation>
    <scope>IDENTIFICATION</scope>
</reference>
<dbReference type="GO" id="GO:0008168">
    <property type="term" value="F:methyltransferase activity"/>
    <property type="evidence" value="ECO:0007669"/>
    <property type="project" value="UniProtKB-KW"/>
</dbReference>